<keyword evidence="2" id="KW-0812">Transmembrane</keyword>
<evidence type="ECO:0000313" key="4">
    <source>
        <dbReference type="Proteomes" id="UP000255106"/>
    </source>
</evidence>
<proteinExistence type="predicted"/>
<feature type="region of interest" description="Disordered" evidence="1">
    <location>
        <begin position="1"/>
        <end position="29"/>
    </location>
</feature>
<evidence type="ECO:0000256" key="2">
    <source>
        <dbReference type="SAM" id="Phobius"/>
    </source>
</evidence>
<dbReference type="AlphaFoldDB" id="A0A377MB45"/>
<evidence type="ECO:0000256" key="1">
    <source>
        <dbReference type="SAM" id="MobiDB-lite"/>
    </source>
</evidence>
<sequence>MSLSHASPDELLPEAPEHQVSAPEVQSAAAVKPRIRLPFSPRKILQTGSIILLTVSLTGSLIALVVMGRQVSDLTIRVNTLDAAFRSGQIGQAHLKYFSDGSAPEDARTAGGHACLTSCCYAVGR</sequence>
<gene>
    <name evidence="3" type="ORF">NCTC10005_07712</name>
</gene>
<organism evidence="3 4">
    <name type="scientific">Enterobacter cloacae</name>
    <dbReference type="NCBI Taxonomy" id="550"/>
    <lineage>
        <taxon>Bacteria</taxon>
        <taxon>Pseudomonadati</taxon>
        <taxon>Pseudomonadota</taxon>
        <taxon>Gammaproteobacteria</taxon>
        <taxon>Enterobacterales</taxon>
        <taxon>Enterobacteriaceae</taxon>
        <taxon>Enterobacter</taxon>
        <taxon>Enterobacter cloacae complex</taxon>
    </lineage>
</organism>
<reference evidence="3 4" key="1">
    <citation type="submission" date="2018-06" db="EMBL/GenBank/DDBJ databases">
        <authorList>
            <consortium name="Pathogen Informatics"/>
            <person name="Doyle S."/>
        </authorList>
    </citation>
    <scope>NUCLEOTIDE SEQUENCE [LARGE SCALE GENOMIC DNA]</scope>
    <source>
        <strain evidence="3 4">NCTC10005</strain>
    </source>
</reference>
<feature type="transmembrane region" description="Helical" evidence="2">
    <location>
        <begin position="44"/>
        <end position="67"/>
    </location>
</feature>
<keyword evidence="2" id="KW-0472">Membrane</keyword>
<evidence type="ECO:0000313" key="3">
    <source>
        <dbReference type="EMBL" id="STQ14841.1"/>
    </source>
</evidence>
<accession>A0A377MB45</accession>
<name>A0A377MB45_ENTCL</name>
<protein>
    <submittedName>
        <fullName evidence="3">Uncharacterized protein</fullName>
    </submittedName>
</protein>
<dbReference type="EMBL" id="UGJB01000004">
    <property type="protein sequence ID" value="STQ14841.1"/>
    <property type="molecule type" value="Genomic_DNA"/>
</dbReference>
<dbReference type="Proteomes" id="UP000255106">
    <property type="component" value="Unassembled WGS sequence"/>
</dbReference>
<keyword evidence="2" id="KW-1133">Transmembrane helix</keyword>